<evidence type="ECO:0000313" key="2">
    <source>
        <dbReference type="EMBL" id="USW00517.1"/>
    </source>
</evidence>
<gene>
    <name evidence="2" type="ORF">KUA23_26500</name>
</gene>
<feature type="compositionally biased region" description="Low complexity" evidence="1">
    <location>
        <begin position="38"/>
        <end position="50"/>
    </location>
</feature>
<dbReference type="RefSeq" id="WP_252993108.1">
    <property type="nucleotide sequence ID" value="NZ_CP078013.2"/>
</dbReference>
<dbReference type="AlphaFoldDB" id="A0ABD7TFU7"/>
<protein>
    <submittedName>
        <fullName evidence="2">Uncharacterized protein</fullName>
    </submittedName>
</protein>
<dbReference type="Proteomes" id="UP001056907">
    <property type="component" value="Chromosome"/>
</dbReference>
<dbReference type="EMBL" id="CP078013">
    <property type="protein sequence ID" value="USW00517.1"/>
    <property type="molecule type" value="Genomic_DNA"/>
</dbReference>
<name>A0ABD7TFU7_9PSED</name>
<proteinExistence type="predicted"/>
<feature type="region of interest" description="Disordered" evidence="1">
    <location>
        <begin position="21"/>
        <end position="50"/>
    </location>
</feature>
<evidence type="ECO:0000313" key="3">
    <source>
        <dbReference type="Proteomes" id="UP001056907"/>
    </source>
</evidence>
<evidence type="ECO:0000256" key="1">
    <source>
        <dbReference type="SAM" id="MobiDB-lite"/>
    </source>
</evidence>
<dbReference type="KEGG" id="ppeg:KUA23_26500"/>
<accession>A0ABD7TFU7</accession>
<sequence>MISNHLDSSRFMSLYPQSESPIDNKFEGATPPDISKTSPPSRYRRSAASSSSSHVADYGGLLTKDVPLAADAQAKLRQIVATWKAAQPKVSTDDTSGVPSLIERLRLTLPEPLRSGKDEPEKTLKAILDSPEGLALARLLQDSIDAVPTATSLQEVLLSALLLDVDSAGGLERNNLAGYSLRQPDNWGYSAAQIVTRFEAHLATRFGEANAKIIAFQLLSVSAPEFLVKDLPSALVYGSHQWATFSAAVARQEASDPGSTSTKTYAQIMKDDEIAPVSELEKRQQQLAQMTAVIDWGIANGVIVEKSDDAYTPQEVESALKAMQAQHKALADSIDALSTPMPTRRELALVELRRVYGVENEAFFEQKLLANVPPGSPGRKAYSLLDIYMSGDLGKHFWISSDLDFNTVKVNVGFPKLPNIKQQFDESFDKYTQGLKDGFAAQFKYQLSLLPLDDRRLIEYGKVTTFTLQKPNANQGPVSVDHKIQAYIRSGAVLIRAERDGTVCHYLYSPAMGRIIKDADPSRPGLQFPGSRLYFSMSLPDSPGGKEPSVTILWSTVGSTSPKNDPVDFSAYRIYPSKSLEAGIPGKHPAPPATFFSPKTDELSAAVGAYFTRGLDEAKTTANGSTEQERESARSEAVKAFFLGLIPFYNAVESFVNGRPAEGFFNLVLDLFGFFIPGLKGGLQGVKHGVRAGLGTTLNFIKGFGKAGVKALNPLADIYDVGRGVFKLGKAGFKKVSRLGGRGGSFDLPQIGNNHGIAEGLYRPLGANGDAVNVIAVERNGKWYAFDPVTQTPYGAPLKGFARHSPSASVGPFERRVTEAVTDAGLDAAITETQIAFQKHYERPAAPDGGVNPGDVEVVDLGPIVAPVDPALRARLDAATRGAGELGTLSLQLAPGVVVDIPKWSSEPLQVVDQLEAFLALLEELTIDLAQAYEVFFKPYKHEASVSQGNGGVADRLNTIEKKIAAIRDALTKVPAPHKQAVA</sequence>
<organism evidence="2 3">
    <name type="scientific">Pseudomonas pergaminensis</name>
    <dbReference type="NCBI Taxonomy" id="2853159"/>
    <lineage>
        <taxon>Bacteria</taxon>
        <taxon>Pseudomonadati</taxon>
        <taxon>Pseudomonadota</taxon>
        <taxon>Gammaproteobacteria</taxon>
        <taxon>Pseudomonadales</taxon>
        <taxon>Pseudomonadaceae</taxon>
        <taxon>Pseudomonas</taxon>
    </lineage>
</organism>
<reference evidence="2" key="1">
    <citation type="journal article" date="2022" name="Front. Plant Sci.">
        <title>Agronomic efficiency and genome mining analysis of the wheat-biostimulant rhizospheric bacterium Pseudomonas pergaminensis sp. nov. strain 1008T.</title>
        <authorList>
            <person name="Diaz M."/>
            <person name="Bach T."/>
            <person name="Gonzalez Anta G."/>
            <person name="Agaras B."/>
            <person name="Wibberg D."/>
            <person name="Noguera F."/>
            <person name="Canciani W."/>
            <person name="Valverde C."/>
        </authorList>
    </citation>
    <scope>NUCLEOTIDE SEQUENCE</scope>
    <source>
        <strain evidence="2">1008</strain>
    </source>
</reference>
<reference evidence="2" key="2">
    <citation type="submission" date="2024-04" db="EMBL/GenBank/DDBJ databases">
        <authorList>
            <person name="Diaz M."/>
            <person name="Bach T."/>
            <person name="Gonzalez Anta G."/>
            <person name="Agaras B."/>
            <person name="Wibberg D."/>
            <person name="Noguera F."/>
            <person name="Canciani W."/>
            <person name="Ybarra T."/>
            <person name="Nunez M.L."/>
            <person name="Valverde C."/>
        </authorList>
    </citation>
    <scope>NUCLEOTIDE SEQUENCE</scope>
    <source>
        <strain evidence="2">1008</strain>
    </source>
</reference>